<name>A0A1N6F6S6_9FLAO</name>
<evidence type="ECO:0000256" key="2">
    <source>
        <dbReference type="SAM" id="Phobius"/>
    </source>
</evidence>
<reference evidence="4" key="1">
    <citation type="submission" date="2016-11" db="EMBL/GenBank/DDBJ databases">
        <authorList>
            <person name="Varghese N."/>
            <person name="Submissions S."/>
        </authorList>
    </citation>
    <scope>NUCLEOTIDE SEQUENCE [LARGE SCALE GENOMIC DNA]</scope>
    <source>
        <strain evidence="4">DSM 27623</strain>
    </source>
</reference>
<dbReference type="RefSeq" id="WP_074233822.1">
    <property type="nucleotide sequence ID" value="NZ_FSRK01000001.1"/>
</dbReference>
<keyword evidence="2" id="KW-1133">Transmembrane helix</keyword>
<feature type="transmembrane region" description="Helical" evidence="2">
    <location>
        <begin position="46"/>
        <end position="66"/>
    </location>
</feature>
<evidence type="ECO:0000313" key="4">
    <source>
        <dbReference type="Proteomes" id="UP000185207"/>
    </source>
</evidence>
<keyword evidence="2" id="KW-0812">Transmembrane</keyword>
<protein>
    <submittedName>
        <fullName evidence="3">Uncharacterized protein</fullName>
    </submittedName>
</protein>
<feature type="compositionally biased region" description="Basic and acidic residues" evidence="1">
    <location>
        <begin position="79"/>
        <end position="90"/>
    </location>
</feature>
<evidence type="ECO:0000256" key="1">
    <source>
        <dbReference type="SAM" id="MobiDB-lite"/>
    </source>
</evidence>
<accession>A0A1N6F6S6</accession>
<dbReference type="EMBL" id="FSRK01000001">
    <property type="protein sequence ID" value="SIN90971.1"/>
    <property type="molecule type" value="Genomic_DNA"/>
</dbReference>
<gene>
    <name evidence="3" type="ORF">SAMN05444409_1088</name>
</gene>
<organism evidence="3 4">
    <name type="scientific">Epilithonimonas zeae</name>
    <dbReference type="NCBI Taxonomy" id="1416779"/>
    <lineage>
        <taxon>Bacteria</taxon>
        <taxon>Pseudomonadati</taxon>
        <taxon>Bacteroidota</taxon>
        <taxon>Flavobacteriia</taxon>
        <taxon>Flavobacteriales</taxon>
        <taxon>Weeksellaceae</taxon>
        <taxon>Chryseobacterium group</taxon>
        <taxon>Epilithonimonas</taxon>
    </lineage>
</organism>
<proteinExistence type="predicted"/>
<keyword evidence="4" id="KW-1185">Reference proteome</keyword>
<keyword evidence="2" id="KW-0472">Membrane</keyword>
<feature type="region of interest" description="Disordered" evidence="1">
    <location>
        <begin position="71"/>
        <end position="90"/>
    </location>
</feature>
<dbReference type="AlphaFoldDB" id="A0A1N6F6S6"/>
<dbReference type="STRING" id="1416779.SAMN05444409_1088"/>
<dbReference type="Proteomes" id="UP000185207">
    <property type="component" value="Unassembled WGS sequence"/>
</dbReference>
<evidence type="ECO:0000313" key="3">
    <source>
        <dbReference type="EMBL" id="SIN90971.1"/>
    </source>
</evidence>
<feature type="transmembrane region" description="Helical" evidence="2">
    <location>
        <begin position="21"/>
        <end position="40"/>
    </location>
</feature>
<sequence>MKNNNLNLVERVKAPTPKWFKIVRAIGITLTAVGGAILTAPVAIPATIVTVAGYLVLGGTIATAVAQTAIQAEESNNTENKDETKNAEKP</sequence>
<dbReference type="OrthoDB" id="679091at2"/>